<comment type="caution">
    <text evidence="1">The sequence shown here is derived from an EMBL/GenBank/DDBJ whole genome shotgun (WGS) entry which is preliminary data.</text>
</comment>
<dbReference type="AlphaFoldDB" id="A0A314Z532"/>
<proteinExistence type="predicted"/>
<dbReference type="EMBL" id="PJQY01000376">
    <property type="protein sequence ID" value="PQQ11951.1"/>
    <property type="molecule type" value="Genomic_DNA"/>
</dbReference>
<name>A0A314Z532_PRUYE</name>
<evidence type="ECO:0000313" key="1">
    <source>
        <dbReference type="EMBL" id="PQQ11951.1"/>
    </source>
</evidence>
<gene>
    <name evidence="1" type="ORF">Pyn_05016</name>
</gene>
<accession>A0A314Z532</accession>
<sequence>MRVHIKTDLRRKHGTDIHNNGETTIGPSILGLKWGKTPKEIMEINNPERVEVEALDLISLIGPWVKTENWGSVVEETASQVKAMDKVTLGTTGSCNLLGMAIRTVKLVRVRGQDHSLVGVVD</sequence>
<protein>
    <submittedName>
        <fullName evidence="1">Uncharacterized protein</fullName>
    </submittedName>
</protein>
<organism evidence="1 2">
    <name type="scientific">Prunus yedoensis var. nudiflora</name>
    <dbReference type="NCBI Taxonomy" id="2094558"/>
    <lineage>
        <taxon>Eukaryota</taxon>
        <taxon>Viridiplantae</taxon>
        <taxon>Streptophyta</taxon>
        <taxon>Embryophyta</taxon>
        <taxon>Tracheophyta</taxon>
        <taxon>Spermatophyta</taxon>
        <taxon>Magnoliopsida</taxon>
        <taxon>eudicotyledons</taxon>
        <taxon>Gunneridae</taxon>
        <taxon>Pentapetalae</taxon>
        <taxon>rosids</taxon>
        <taxon>fabids</taxon>
        <taxon>Rosales</taxon>
        <taxon>Rosaceae</taxon>
        <taxon>Amygdaloideae</taxon>
        <taxon>Amygdaleae</taxon>
        <taxon>Prunus</taxon>
    </lineage>
</organism>
<evidence type="ECO:0000313" key="2">
    <source>
        <dbReference type="Proteomes" id="UP000250321"/>
    </source>
</evidence>
<keyword evidence="2" id="KW-1185">Reference proteome</keyword>
<dbReference type="Proteomes" id="UP000250321">
    <property type="component" value="Unassembled WGS sequence"/>
</dbReference>
<reference evidence="1 2" key="1">
    <citation type="submission" date="2018-02" db="EMBL/GenBank/DDBJ databases">
        <title>Draft genome of wild Prunus yedoensis var. nudiflora.</title>
        <authorList>
            <person name="Baek S."/>
            <person name="Kim J.-H."/>
            <person name="Choi K."/>
            <person name="Kim G.-B."/>
            <person name="Cho A."/>
            <person name="Jang H."/>
            <person name="Shin C.-H."/>
            <person name="Yu H.-J."/>
            <person name="Mun J.-H."/>
        </authorList>
    </citation>
    <scope>NUCLEOTIDE SEQUENCE [LARGE SCALE GENOMIC DNA]</scope>
    <source>
        <strain evidence="2">cv. Jeju island</strain>
        <tissue evidence="1">Leaf</tissue>
    </source>
</reference>